<keyword evidence="2 5" id="KW-0812">Transmembrane</keyword>
<dbReference type="Proteomes" id="UP000594262">
    <property type="component" value="Unplaced"/>
</dbReference>
<dbReference type="AlphaFoldDB" id="A0A7M6DP83"/>
<evidence type="ECO:0000256" key="3">
    <source>
        <dbReference type="ARBA" id="ARBA00022989"/>
    </source>
</evidence>
<keyword evidence="3 5" id="KW-1133">Transmembrane helix</keyword>
<evidence type="ECO:0000256" key="2">
    <source>
        <dbReference type="ARBA" id="ARBA00022692"/>
    </source>
</evidence>
<protein>
    <submittedName>
        <fullName evidence="6">Uncharacterized protein</fullName>
    </submittedName>
</protein>
<proteinExistence type="predicted"/>
<feature type="transmembrane region" description="Helical" evidence="5">
    <location>
        <begin position="148"/>
        <end position="168"/>
    </location>
</feature>
<dbReference type="GO" id="GO:0005886">
    <property type="term" value="C:plasma membrane"/>
    <property type="evidence" value="ECO:0007669"/>
    <property type="project" value="TreeGrafter"/>
</dbReference>
<name>A0A7M6DP83_9CNID</name>
<dbReference type="OrthoDB" id="8678517at2759"/>
<accession>A0A7M6DP83</accession>
<feature type="transmembrane region" description="Helical" evidence="5">
    <location>
        <begin position="80"/>
        <end position="102"/>
    </location>
</feature>
<dbReference type="Pfam" id="PF00822">
    <property type="entry name" value="PMP22_Claudin"/>
    <property type="match status" value="1"/>
</dbReference>
<comment type="subcellular location">
    <subcellularLocation>
        <location evidence="1">Membrane</location>
        <topology evidence="1">Multi-pass membrane protein</topology>
    </subcellularLocation>
</comment>
<evidence type="ECO:0000256" key="4">
    <source>
        <dbReference type="ARBA" id="ARBA00023136"/>
    </source>
</evidence>
<evidence type="ECO:0000313" key="7">
    <source>
        <dbReference type="Proteomes" id="UP000594262"/>
    </source>
</evidence>
<keyword evidence="4 5" id="KW-0472">Membrane</keyword>
<sequence>MVEGKKVGVLIACAAVFILLSASTGGVGWSNYEALLDGGSVELKMGLFRSCRTEKSFSTFSISNICSDFKSEQLSSKHKAIQAFMILSVLASIAAVVCVMFIDKISAKLISWLMIDAFISALIGLAIFTESKENSIIDIYDYGWAYALGWVGAIAALIVGVVVSVAYGSS</sequence>
<keyword evidence="7" id="KW-1185">Reference proteome</keyword>
<evidence type="ECO:0000256" key="1">
    <source>
        <dbReference type="ARBA" id="ARBA00004141"/>
    </source>
</evidence>
<dbReference type="PANTHER" id="PTHR10671:SF108">
    <property type="entry name" value="CLAUDIN FAMILY PROTEIN-RELATED"/>
    <property type="match status" value="1"/>
</dbReference>
<dbReference type="EnsemblMetazoa" id="CLYHEMT019697.2">
    <property type="protein sequence ID" value="CLYHEMP019697.2"/>
    <property type="gene ID" value="CLYHEMG019697"/>
</dbReference>
<feature type="transmembrane region" description="Helical" evidence="5">
    <location>
        <begin position="109"/>
        <end position="128"/>
    </location>
</feature>
<dbReference type="InterPro" id="IPR004031">
    <property type="entry name" value="PMP22/EMP/MP20/Claudin"/>
</dbReference>
<dbReference type="InterPro" id="IPR050579">
    <property type="entry name" value="PMP-22/EMP/MP20-like"/>
</dbReference>
<evidence type="ECO:0000313" key="6">
    <source>
        <dbReference type="EnsemblMetazoa" id="CLYHEMP019697.2"/>
    </source>
</evidence>
<dbReference type="Gene3D" id="1.20.140.150">
    <property type="match status" value="1"/>
</dbReference>
<dbReference type="EnsemblMetazoa" id="CLYHEMT019697.1">
    <property type="protein sequence ID" value="CLYHEMP019697.1"/>
    <property type="gene ID" value="CLYHEMG019697"/>
</dbReference>
<evidence type="ECO:0000256" key="5">
    <source>
        <dbReference type="SAM" id="Phobius"/>
    </source>
</evidence>
<organism evidence="6 7">
    <name type="scientific">Clytia hemisphaerica</name>
    <dbReference type="NCBI Taxonomy" id="252671"/>
    <lineage>
        <taxon>Eukaryota</taxon>
        <taxon>Metazoa</taxon>
        <taxon>Cnidaria</taxon>
        <taxon>Hydrozoa</taxon>
        <taxon>Hydroidolina</taxon>
        <taxon>Leptothecata</taxon>
        <taxon>Obeliida</taxon>
        <taxon>Clytiidae</taxon>
        <taxon>Clytia</taxon>
    </lineage>
</organism>
<reference evidence="6" key="1">
    <citation type="submission" date="2021-01" db="UniProtKB">
        <authorList>
            <consortium name="EnsemblMetazoa"/>
        </authorList>
    </citation>
    <scope>IDENTIFICATION</scope>
</reference>
<dbReference type="PANTHER" id="PTHR10671">
    <property type="entry name" value="EPITHELIAL MEMBRANE PROTEIN-RELATED"/>
    <property type="match status" value="1"/>
</dbReference>